<feature type="binding site" evidence="9">
    <location>
        <position position="118"/>
    </location>
    <ligand>
        <name>(6S)-5,6,7,8-tetrahydrofolate</name>
        <dbReference type="ChEBI" id="CHEBI:57453"/>
    </ligand>
</feature>
<keyword evidence="8 9" id="KW-0663">Pyridoxal phosphate</keyword>
<keyword evidence="7 9" id="KW-0808">Transferase</keyword>
<evidence type="ECO:0000256" key="5">
    <source>
        <dbReference type="ARBA" id="ARBA00022490"/>
    </source>
</evidence>
<dbReference type="InterPro" id="IPR015424">
    <property type="entry name" value="PyrdxlP-dep_Trfase"/>
</dbReference>
<dbReference type="GO" id="GO:0035999">
    <property type="term" value="P:tetrahydrofolate interconversion"/>
    <property type="evidence" value="ECO:0007669"/>
    <property type="project" value="UniProtKB-UniRule"/>
</dbReference>
<feature type="binding site" evidence="9">
    <location>
        <begin position="122"/>
        <end position="124"/>
    </location>
    <ligand>
        <name>(6S)-5,6,7,8-tetrahydrofolate</name>
        <dbReference type="ChEBI" id="CHEBI:57453"/>
    </ligand>
</feature>
<dbReference type="Gene3D" id="3.40.640.10">
    <property type="entry name" value="Type I PLP-dependent aspartate aminotransferase-like (Major domain)"/>
    <property type="match status" value="1"/>
</dbReference>
<feature type="site" description="Plays an important role in substrate specificity" evidence="9">
    <location>
        <position position="226"/>
    </location>
</feature>
<evidence type="ECO:0000256" key="6">
    <source>
        <dbReference type="ARBA" id="ARBA00022563"/>
    </source>
</evidence>
<dbReference type="GO" id="GO:0008168">
    <property type="term" value="F:methyltransferase activity"/>
    <property type="evidence" value="ECO:0007669"/>
    <property type="project" value="UniProtKB-KW"/>
</dbReference>
<comment type="subunit">
    <text evidence="4 9">Homodimer.</text>
</comment>
<evidence type="ECO:0000256" key="2">
    <source>
        <dbReference type="ARBA" id="ARBA00004496"/>
    </source>
</evidence>
<dbReference type="HAMAP" id="MF_00051">
    <property type="entry name" value="SHMT"/>
    <property type="match status" value="1"/>
</dbReference>
<dbReference type="UniPathway" id="UPA00193"/>
<dbReference type="PANTHER" id="PTHR11680">
    <property type="entry name" value="SERINE HYDROXYMETHYLTRANSFERASE"/>
    <property type="match status" value="1"/>
</dbReference>
<evidence type="ECO:0000256" key="4">
    <source>
        <dbReference type="ARBA" id="ARBA00011738"/>
    </source>
</evidence>
<evidence type="ECO:0000259" key="11">
    <source>
        <dbReference type="Pfam" id="PF00464"/>
    </source>
</evidence>
<dbReference type="GO" id="GO:0004372">
    <property type="term" value="F:glycine hydroxymethyltransferase activity"/>
    <property type="evidence" value="ECO:0007669"/>
    <property type="project" value="UniProtKB-UniRule"/>
</dbReference>
<gene>
    <name evidence="9" type="primary">glyA</name>
    <name evidence="12" type="ORF">HA299_04205</name>
</gene>
<dbReference type="GO" id="GO:0005829">
    <property type="term" value="C:cytosol"/>
    <property type="evidence" value="ECO:0007669"/>
    <property type="project" value="TreeGrafter"/>
</dbReference>
<dbReference type="PROSITE" id="PS00096">
    <property type="entry name" value="SHMT"/>
    <property type="match status" value="1"/>
</dbReference>
<dbReference type="PANTHER" id="PTHR11680:SF35">
    <property type="entry name" value="SERINE HYDROXYMETHYLTRANSFERASE 1"/>
    <property type="match status" value="1"/>
</dbReference>
<dbReference type="InterPro" id="IPR039429">
    <property type="entry name" value="SHMT-like_dom"/>
</dbReference>
<dbReference type="UniPathway" id="UPA00288">
    <property type="reaction ID" value="UER01023"/>
</dbReference>
<feature type="modified residue" description="N6-(pyridoxal phosphate)lysine" evidence="9 10">
    <location>
        <position position="227"/>
    </location>
</feature>
<evidence type="ECO:0000256" key="3">
    <source>
        <dbReference type="ARBA" id="ARBA00006376"/>
    </source>
</evidence>
<dbReference type="GO" id="GO:0032259">
    <property type="term" value="P:methylation"/>
    <property type="evidence" value="ECO:0007669"/>
    <property type="project" value="UniProtKB-KW"/>
</dbReference>
<dbReference type="SUPFAM" id="SSF53383">
    <property type="entry name" value="PLP-dependent transferases"/>
    <property type="match status" value="1"/>
</dbReference>
<accession>A0A832RWS8</accession>
<organism evidence="12 13">
    <name type="scientific">Methermicoccus shengliensis</name>
    <dbReference type="NCBI Taxonomy" id="660064"/>
    <lineage>
        <taxon>Archaea</taxon>
        <taxon>Methanobacteriati</taxon>
        <taxon>Methanobacteriota</taxon>
        <taxon>Stenosarchaea group</taxon>
        <taxon>Methanomicrobia</taxon>
        <taxon>Methanosarcinales</taxon>
        <taxon>Methermicoccaceae</taxon>
        <taxon>Methermicoccus</taxon>
    </lineage>
</organism>
<keyword evidence="12" id="KW-0489">Methyltransferase</keyword>
<comment type="similarity">
    <text evidence="3 9">Belongs to the SHMT family.</text>
</comment>
<keyword evidence="5 9" id="KW-0963">Cytoplasm</keyword>
<comment type="cofactor">
    <cofactor evidence="1 9 10">
        <name>pyridoxal 5'-phosphate</name>
        <dbReference type="ChEBI" id="CHEBI:597326"/>
    </cofactor>
</comment>
<dbReference type="GO" id="GO:0030170">
    <property type="term" value="F:pyridoxal phosphate binding"/>
    <property type="evidence" value="ECO:0007669"/>
    <property type="project" value="UniProtKB-UniRule"/>
</dbReference>
<dbReference type="AlphaFoldDB" id="A0A832RWS8"/>
<evidence type="ECO:0000256" key="1">
    <source>
        <dbReference type="ARBA" id="ARBA00001933"/>
    </source>
</evidence>
<evidence type="ECO:0000256" key="8">
    <source>
        <dbReference type="ARBA" id="ARBA00022898"/>
    </source>
</evidence>
<evidence type="ECO:0000256" key="10">
    <source>
        <dbReference type="PIRSR" id="PIRSR000412-50"/>
    </source>
</evidence>
<dbReference type="EMBL" id="DUIH01000013">
    <property type="protein sequence ID" value="HIH69806.1"/>
    <property type="molecule type" value="Genomic_DNA"/>
</dbReference>
<dbReference type="FunFam" id="3.40.640.10:FF:000001">
    <property type="entry name" value="Serine hydroxymethyltransferase"/>
    <property type="match status" value="1"/>
</dbReference>
<protein>
    <recommendedName>
        <fullName evidence="9">Serine hydroxymethyltransferase</fullName>
        <shortName evidence="9">SHMT</shortName>
        <shortName evidence="9">Serine methylase</shortName>
        <ecNumber evidence="9">2.1.2.1</ecNumber>
    </recommendedName>
</protein>
<proteinExistence type="inferred from homology"/>
<dbReference type="NCBIfam" id="NF000586">
    <property type="entry name" value="PRK00011.1"/>
    <property type="match status" value="1"/>
</dbReference>
<name>A0A832RWS8_9EURY</name>
<dbReference type="InterPro" id="IPR015421">
    <property type="entry name" value="PyrdxlP-dep_Trfase_major"/>
</dbReference>
<feature type="domain" description="Serine hydroxymethyltransferase-like" evidence="11">
    <location>
        <begin position="6"/>
        <end position="381"/>
    </location>
</feature>
<dbReference type="EC" id="2.1.2.1" evidence="9"/>
<reference evidence="12" key="1">
    <citation type="journal article" date="2020" name="bioRxiv">
        <title>A rank-normalized archaeal taxonomy based on genome phylogeny resolves widespread incomplete and uneven classifications.</title>
        <authorList>
            <person name="Rinke C."/>
            <person name="Chuvochina M."/>
            <person name="Mussig A.J."/>
            <person name="Chaumeil P.-A."/>
            <person name="Waite D.W."/>
            <person name="Whitman W.B."/>
            <person name="Parks D.H."/>
            <person name="Hugenholtz P."/>
        </authorList>
    </citation>
    <scope>NUCLEOTIDE SEQUENCE</scope>
    <source>
        <strain evidence="12">UBA12518</strain>
    </source>
</reference>
<comment type="subcellular location">
    <subcellularLocation>
        <location evidence="2 9">Cytoplasm</location>
    </subcellularLocation>
</comment>
<comment type="pathway">
    <text evidence="9">One-carbon metabolism; tetrahydrofolate interconversion.</text>
</comment>
<dbReference type="InterPro" id="IPR015422">
    <property type="entry name" value="PyrdxlP-dep_Trfase_small"/>
</dbReference>
<sequence>MGNHIREVDPEIERILEREWERQQYKINLIASENYASPAVREAQGCIMTNKYAEGYPHRRYYGGCEWVDEAEELAIERAKKLFGAEHVNVQPHSGSQANMAVYFAVLKPGDTILSMDLSHGGHLSHGSPISFSGKLYNVVSYGVSRDTERIDYAEVEALAREHRPQMIVCGASSYPREIDFKAFAEIAEDVGAYLLADIAHIAGMVAVGLHNSPIPHADFVSTTTHKTLRGPRGGMVMCREEYAKLLDKALFPGIQGGPLMHVIAAKAVALKEALSPEFAEYQRRILDNAKRLAQGLIQGGFDLVSGGTDNHLMLVDLNSIGITGKEAEERLSEVGIILNKNTIPFETRKPFIASGIRLGTPAITTRGFGTAEMDQIAEWVEHVLRGKPSKEEKLSILEGVREMCARYPIW</sequence>
<keyword evidence="9" id="KW-0028">Amino-acid biosynthesis</keyword>
<evidence type="ECO:0000313" key="13">
    <source>
        <dbReference type="Proteomes" id="UP000600363"/>
    </source>
</evidence>
<feature type="binding site" evidence="9">
    <location>
        <position position="241"/>
    </location>
    <ligand>
        <name>(6S)-5,6,7,8-tetrahydrofolate</name>
        <dbReference type="ChEBI" id="CHEBI:57453"/>
    </ligand>
</feature>
<dbReference type="Proteomes" id="UP000600363">
    <property type="component" value="Unassembled WGS sequence"/>
</dbReference>
<dbReference type="Pfam" id="PF00464">
    <property type="entry name" value="SHMT"/>
    <property type="match status" value="1"/>
</dbReference>
<dbReference type="CDD" id="cd00378">
    <property type="entry name" value="SHMT"/>
    <property type="match status" value="1"/>
</dbReference>
<comment type="function">
    <text evidence="9">Catalyzes the reversible interconversion of serine and glycine with tetrahydrofolate (THF) serving as the one-carbon carrier. Also exhibits THF-independent aldolase activity toward beta-hydroxyamino acids, producing glycine and aldehydes, via a retro-aldol mechanism.</text>
</comment>
<keyword evidence="6 9" id="KW-0554">One-carbon metabolism</keyword>
<evidence type="ECO:0000256" key="9">
    <source>
        <dbReference type="HAMAP-Rule" id="MF_00051"/>
    </source>
</evidence>
<evidence type="ECO:0000313" key="12">
    <source>
        <dbReference type="EMBL" id="HIH69806.1"/>
    </source>
</evidence>
<dbReference type="InterPro" id="IPR049943">
    <property type="entry name" value="Ser_HO-MeTrfase-like"/>
</dbReference>
<dbReference type="Gene3D" id="3.90.1150.10">
    <property type="entry name" value="Aspartate Aminotransferase, domain 1"/>
    <property type="match status" value="1"/>
</dbReference>
<comment type="pathway">
    <text evidence="9">Amino-acid biosynthesis; glycine biosynthesis; glycine from L-serine: step 1/1.</text>
</comment>
<dbReference type="InterPro" id="IPR019798">
    <property type="entry name" value="Ser_HO-MeTrfase_PLP_BS"/>
</dbReference>
<evidence type="ECO:0000256" key="7">
    <source>
        <dbReference type="ARBA" id="ARBA00022679"/>
    </source>
</evidence>
<comment type="caution">
    <text evidence="9">Lacks conserved residue(s) required for the propagation of feature annotation.</text>
</comment>
<dbReference type="GO" id="GO:0019264">
    <property type="term" value="P:glycine biosynthetic process from serine"/>
    <property type="evidence" value="ECO:0007669"/>
    <property type="project" value="UniProtKB-UniRule"/>
</dbReference>
<dbReference type="PIRSF" id="PIRSF000412">
    <property type="entry name" value="SHMT"/>
    <property type="match status" value="1"/>
</dbReference>
<comment type="catalytic activity">
    <reaction evidence="9">
        <text>(6R)-5,10-methylene-5,6,7,8-tetrahydrofolate + glycine + H2O = (6S)-5,6,7,8-tetrahydrofolate + L-serine</text>
        <dbReference type="Rhea" id="RHEA:15481"/>
        <dbReference type="ChEBI" id="CHEBI:15377"/>
        <dbReference type="ChEBI" id="CHEBI:15636"/>
        <dbReference type="ChEBI" id="CHEBI:33384"/>
        <dbReference type="ChEBI" id="CHEBI:57305"/>
        <dbReference type="ChEBI" id="CHEBI:57453"/>
        <dbReference type="EC" id="2.1.2.1"/>
    </reaction>
</comment>
<comment type="caution">
    <text evidence="12">The sequence shown here is derived from an EMBL/GenBank/DDBJ whole genome shotgun (WGS) entry which is preliminary data.</text>
</comment>
<dbReference type="InterPro" id="IPR001085">
    <property type="entry name" value="Ser_HO-MeTrfase"/>
</dbReference>